<accession>A0A8K0GSM0</accession>
<organism evidence="3 4">
    <name type="scientific">Rhamnella rubrinervis</name>
    <dbReference type="NCBI Taxonomy" id="2594499"/>
    <lineage>
        <taxon>Eukaryota</taxon>
        <taxon>Viridiplantae</taxon>
        <taxon>Streptophyta</taxon>
        <taxon>Embryophyta</taxon>
        <taxon>Tracheophyta</taxon>
        <taxon>Spermatophyta</taxon>
        <taxon>Magnoliopsida</taxon>
        <taxon>eudicotyledons</taxon>
        <taxon>Gunneridae</taxon>
        <taxon>Pentapetalae</taxon>
        <taxon>rosids</taxon>
        <taxon>fabids</taxon>
        <taxon>Rosales</taxon>
        <taxon>Rhamnaceae</taxon>
        <taxon>rhamnoid group</taxon>
        <taxon>Rhamneae</taxon>
        <taxon>Rhamnella</taxon>
    </lineage>
</organism>
<dbReference type="EMBL" id="VOIH02000010">
    <property type="protein sequence ID" value="KAF3435478.1"/>
    <property type="molecule type" value="Genomic_DNA"/>
</dbReference>
<sequence>MMGGEARFVRLQGGVILMLLMLSRFMNIEVVVGVPSKTLMERSEALGTMKHSGPSRGGEGHRSRKLQARILVRTRDSGPSPGQGHKVSRDPRC</sequence>
<evidence type="ECO:0000313" key="4">
    <source>
        <dbReference type="Proteomes" id="UP000796880"/>
    </source>
</evidence>
<name>A0A8K0GSM0_9ROSA</name>
<proteinExistence type="predicted"/>
<dbReference type="PANTHER" id="PTHR34663">
    <property type="entry name" value="OS06G0637400 PROTEIN"/>
    <property type="match status" value="1"/>
</dbReference>
<dbReference type="AlphaFoldDB" id="A0A8K0GSM0"/>
<dbReference type="InterPro" id="IPR044700">
    <property type="entry name" value="PIP2/PIPL1"/>
</dbReference>
<feature type="signal peptide" evidence="2">
    <location>
        <begin position="1"/>
        <end position="33"/>
    </location>
</feature>
<gene>
    <name evidence="3" type="ORF">FNV43_RR22567</name>
</gene>
<dbReference type="GO" id="GO:0050793">
    <property type="term" value="P:regulation of developmental process"/>
    <property type="evidence" value="ECO:0007669"/>
    <property type="project" value="InterPro"/>
</dbReference>
<reference evidence="3" key="1">
    <citation type="submission" date="2020-03" db="EMBL/GenBank/DDBJ databases">
        <title>A high-quality chromosome-level genome assembly of a woody plant with both climbing and erect habits, Rhamnella rubrinervis.</title>
        <authorList>
            <person name="Lu Z."/>
            <person name="Yang Y."/>
            <person name="Zhu X."/>
            <person name="Sun Y."/>
        </authorList>
    </citation>
    <scope>NUCLEOTIDE SEQUENCE</scope>
    <source>
        <strain evidence="3">BYM</strain>
        <tissue evidence="3">Leaf</tissue>
    </source>
</reference>
<evidence type="ECO:0000313" key="3">
    <source>
        <dbReference type="EMBL" id="KAF3435478.1"/>
    </source>
</evidence>
<dbReference type="PANTHER" id="PTHR34663:SF9">
    <property type="entry name" value="OS06G0637400 PROTEIN"/>
    <property type="match status" value="1"/>
</dbReference>
<feature type="chain" id="PRO_5035466365" description="Secreted protein" evidence="2">
    <location>
        <begin position="34"/>
        <end position="93"/>
    </location>
</feature>
<evidence type="ECO:0000256" key="2">
    <source>
        <dbReference type="SAM" id="SignalP"/>
    </source>
</evidence>
<protein>
    <recommendedName>
        <fullName evidence="5">Secreted protein</fullName>
    </recommendedName>
</protein>
<feature type="region of interest" description="Disordered" evidence="1">
    <location>
        <begin position="45"/>
        <end position="93"/>
    </location>
</feature>
<evidence type="ECO:0008006" key="5">
    <source>
        <dbReference type="Google" id="ProtNLM"/>
    </source>
</evidence>
<dbReference type="OrthoDB" id="1397945at2759"/>
<dbReference type="GO" id="GO:0045087">
    <property type="term" value="P:innate immune response"/>
    <property type="evidence" value="ECO:0007669"/>
    <property type="project" value="InterPro"/>
</dbReference>
<dbReference type="Proteomes" id="UP000796880">
    <property type="component" value="Unassembled WGS sequence"/>
</dbReference>
<keyword evidence="2" id="KW-0732">Signal</keyword>
<comment type="caution">
    <text evidence="3">The sequence shown here is derived from an EMBL/GenBank/DDBJ whole genome shotgun (WGS) entry which is preliminary data.</text>
</comment>
<evidence type="ECO:0000256" key="1">
    <source>
        <dbReference type="SAM" id="MobiDB-lite"/>
    </source>
</evidence>
<keyword evidence="4" id="KW-1185">Reference proteome</keyword>